<evidence type="ECO:0000259" key="6">
    <source>
        <dbReference type="PROSITE" id="PS50106"/>
    </source>
</evidence>
<dbReference type="InterPro" id="IPR036034">
    <property type="entry name" value="PDZ_sf"/>
</dbReference>
<dbReference type="InterPro" id="IPR051566">
    <property type="entry name" value="CNKSR"/>
</dbReference>
<feature type="region of interest" description="Disordered" evidence="3">
    <location>
        <begin position="788"/>
        <end position="819"/>
    </location>
</feature>
<dbReference type="InterPro" id="IPR049628">
    <property type="entry name" value="CNK1-3_SAM"/>
</dbReference>
<dbReference type="Gene3D" id="2.30.29.30">
    <property type="entry name" value="Pleckstrin-homology domain (PH domain)/Phosphotyrosine-binding domain (PTB)"/>
    <property type="match status" value="1"/>
</dbReference>
<dbReference type="FunFam" id="2.30.42.10:FF:000060">
    <property type="entry name" value="Connector enhancer of kinase suppressor of Ras 2"/>
    <property type="match status" value="1"/>
</dbReference>
<dbReference type="FunFam" id="2.30.29.30:FF:000092">
    <property type="entry name" value="Connector enhancer of kinase suppressor of Ras 2"/>
    <property type="match status" value="1"/>
</dbReference>
<feature type="region of interest" description="Disordered" evidence="3">
    <location>
        <begin position="273"/>
        <end position="301"/>
    </location>
</feature>
<keyword evidence="8" id="KW-1185">Reference proteome</keyword>
<dbReference type="Pfam" id="PF06663">
    <property type="entry name" value="CNK2_3_dom"/>
    <property type="match status" value="1"/>
</dbReference>
<feature type="compositionally biased region" description="Acidic residues" evidence="3">
    <location>
        <begin position="604"/>
        <end position="614"/>
    </location>
</feature>
<dbReference type="PROSITE" id="PS50106">
    <property type="entry name" value="PDZ"/>
    <property type="match status" value="1"/>
</dbReference>
<feature type="compositionally biased region" description="Pro residues" evidence="3">
    <location>
        <begin position="622"/>
        <end position="635"/>
    </location>
</feature>
<dbReference type="InterPro" id="IPR001660">
    <property type="entry name" value="SAM"/>
</dbReference>
<dbReference type="PANTHER" id="PTHR12844:SF21">
    <property type="entry name" value="CONNECTOR ENHANCER OF KINASE SUPPRESSOR OF RAS 2"/>
    <property type="match status" value="1"/>
</dbReference>
<feature type="region of interest" description="Disordered" evidence="3">
    <location>
        <begin position="405"/>
        <end position="430"/>
    </location>
</feature>
<dbReference type="CDD" id="cd01260">
    <property type="entry name" value="PH_CNK_mammalian-like"/>
    <property type="match status" value="1"/>
</dbReference>
<dbReference type="SUPFAM" id="SSF47769">
    <property type="entry name" value="SAM/Pointed domain"/>
    <property type="match status" value="1"/>
</dbReference>
<dbReference type="Pfam" id="PF00536">
    <property type="entry name" value="SAM_1"/>
    <property type="match status" value="1"/>
</dbReference>
<feature type="compositionally biased region" description="Basic residues" evidence="3">
    <location>
        <begin position="466"/>
        <end position="480"/>
    </location>
</feature>
<dbReference type="FunFam" id="1.10.150.50:FF:000019">
    <property type="entry name" value="Connector enhancer of kinase suppressor of Ras 2"/>
    <property type="match status" value="1"/>
</dbReference>
<dbReference type="InterPro" id="IPR013761">
    <property type="entry name" value="SAM/pointed_sf"/>
</dbReference>
<feature type="region of interest" description="Disordered" evidence="3">
    <location>
        <begin position="603"/>
        <end position="687"/>
    </location>
</feature>
<keyword evidence="9" id="KW-0418">Kinase</keyword>
<feature type="domain" description="PH" evidence="4">
    <location>
        <begin position="491"/>
        <end position="590"/>
    </location>
</feature>
<evidence type="ECO:0000256" key="3">
    <source>
        <dbReference type="SAM" id="MobiDB-lite"/>
    </source>
</evidence>
<dbReference type="PANTHER" id="PTHR12844">
    <property type="entry name" value="CONNECTOR ENCHANCER OF KINASE SUPPRESSOR OF RAS"/>
    <property type="match status" value="1"/>
</dbReference>
<keyword evidence="9" id="KW-0808">Transferase</keyword>
<dbReference type="AlphaFoldDB" id="A0A6P5KLR5"/>
<dbReference type="GO" id="GO:0009966">
    <property type="term" value="P:regulation of signal transduction"/>
    <property type="evidence" value="ECO:0007669"/>
    <property type="project" value="InterPro"/>
</dbReference>
<dbReference type="CDD" id="cd09511">
    <property type="entry name" value="SAM_CNK1_2_3-suppressor"/>
    <property type="match status" value="1"/>
</dbReference>
<feature type="domain" description="CRIC" evidence="7">
    <location>
        <begin position="84"/>
        <end position="178"/>
    </location>
</feature>
<evidence type="ECO:0000259" key="7">
    <source>
        <dbReference type="PROSITE" id="PS51290"/>
    </source>
</evidence>
<organism evidence="8 9">
    <name type="scientific">Phascolarctos cinereus</name>
    <name type="common">Koala</name>
    <dbReference type="NCBI Taxonomy" id="38626"/>
    <lineage>
        <taxon>Eukaryota</taxon>
        <taxon>Metazoa</taxon>
        <taxon>Chordata</taxon>
        <taxon>Craniata</taxon>
        <taxon>Vertebrata</taxon>
        <taxon>Euteleostomi</taxon>
        <taxon>Mammalia</taxon>
        <taxon>Metatheria</taxon>
        <taxon>Diprotodontia</taxon>
        <taxon>Phascolarctidae</taxon>
        <taxon>Phascolarctos</taxon>
    </lineage>
</organism>
<dbReference type="PROSITE" id="PS50003">
    <property type="entry name" value="PH_DOMAIN"/>
    <property type="match status" value="1"/>
</dbReference>
<feature type="domain" description="PDZ" evidence="6">
    <location>
        <begin position="215"/>
        <end position="270"/>
    </location>
</feature>
<evidence type="ECO:0000256" key="2">
    <source>
        <dbReference type="ARBA" id="ARBA00022553"/>
    </source>
</evidence>
<dbReference type="Pfam" id="PF00169">
    <property type="entry name" value="PH"/>
    <property type="match status" value="1"/>
</dbReference>
<dbReference type="InterPro" id="IPR010599">
    <property type="entry name" value="CNK2/3_dom"/>
</dbReference>
<dbReference type="Pfam" id="PF10534">
    <property type="entry name" value="CRIC_ras_sig"/>
    <property type="match status" value="1"/>
</dbReference>
<sequence>MALIMEPVSKWSPSQVVDWMKGLDDCLQQYIKNFEREKISGDQLLRITHQELEDLGVTRIGHQELILEAVDLLCALNYGLETENLKTLSHKLNASAKNLQNFIIGRRRSGHYDGRTSRKLPNDFLTSVVDLIGAAKSLLAWLDRSPFAAVTDYSLTRNSVIQLCLELTTIVQQDCTVYETENKILHVCKTLSGVCDHIISLSSDPLVSQSAHLEVIQLANIKPSEGLGMYIKSTYDGLHVITGTTENSPADRCKKIHAGDEVIQVNHQTVPLIPRSPTSSVATPSSTISTPTKRDSSALQDLYIPPPPAEPYIPRDEKGNLPCDDLSRHLVGKPVHKGSESPNSFLDQEYRKRFNVVEEDAVLYCYEYDKGRSSSQGRRESTPTYENSLLRYMSNEKIAQEEYMYQRNSKKDTGKKSKKKGDKSNSPTHYSLLPSLQMEALRQDVMGTPVPEATLYHTFQQSSLQHKSKKKNKGPIAGKSKRRISCKDLGRGDCEGWLWKKKDAKSYFSQKWKKYWFVLKDTSLYWYINEEDEKAEGFISLPEFKIDRASECRKKYAFKACHPKIKSFYFAAEHLDDMNRWLNRLNMLAAGYAERERIKQEQDYWSESDKEEADTPSTPKQDSPPPPYDTYPRPPSMSCASPYVEPKHSRLSSTETSQSQSSHEEFRQEVVGSSAASPIRKTASQRRSWQDLIETPLTSSGLHYLQTLPLEDSVFSDSAVISPEHRRQSTLPTQKCHLQDHYGPYPLEGERMQVLNGNGGKPRSFTLPRDSGFSHCCLNAPISVCDQPEDAQQTEVEEDEEEEDEEGEAAGENIGDKNEIGEENLADSLQDLYKALERASLSPLGEHRISTKLEYKKSFIKRCSDPIVNEKLHRLRILKSTLKAREGEVAIIDKVLDNPDLTSKDFQEWKEMYLDLFLDICQKSTPNDPLNVSSEVDVLISSLVHTHSYIETHV</sequence>
<feature type="compositionally biased region" description="Low complexity" evidence="3">
    <location>
        <begin position="275"/>
        <end position="291"/>
    </location>
</feature>
<dbReference type="InterPro" id="IPR011993">
    <property type="entry name" value="PH-like_dom_sf"/>
</dbReference>
<dbReference type="Proteomes" id="UP000515140">
    <property type="component" value="Unplaced"/>
</dbReference>
<dbReference type="GO" id="GO:0016020">
    <property type="term" value="C:membrane"/>
    <property type="evidence" value="ECO:0007669"/>
    <property type="project" value="InterPro"/>
</dbReference>
<evidence type="ECO:0000259" key="4">
    <source>
        <dbReference type="PROSITE" id="PS50003"/>
    </source>
</evidence>
<dbReference type="GO" id="GO:0005737">
    <property type="term" value="C:cytoplasm"/>
    <property type="evidence" value="ECO:0007669"/>
    <property type="project" value="InterPro"/>
</dbReference>
<dbReference type="Gene3D" id="2.30.42.10">
    <property type="match status" value="1"/>
</dbReference>
<evidence type="ECO:0000256" key="1">
    <source>
        <dbReference type="ARBA" id="ARBA00009498"/>
    </source>
</evidence>
<comment type="similarity">
    <text evidence="1">Belongs to the CNKSR family.</text>
</comment>
<feature type="compositionally biased region" description="Acidic residues" evidence="3">
    <location>
        <begin position="795"/>
        <end position="809"/>
    </location>
</feature>
<evidence type="ECO:0000313" key="8">
    <source>
        <dbReference type="Proteomes" id="UP000515140"/>
    </source>
</evidence>
<feature type="domain" description="SAM" evidence="5">
    <location>
        <begin position="11"/>
        <end position="76"/>
    </location>
</feature>
<dbReference type="GO" id="GO:0016301">
    <property type="term" value="F:kinase activity"/>
    <property type="evidence" value="ECO:0007669"/>
    <property type="project" value="UniProtKB-KW"/>
</dbReference>
<dbReference type="InterPro" id="IPR017874">
    <property type="entry name" value="CRIC_domain"/>
</dbReference>
<accession>A0A6P5KLR5</accession>
<keyword evidence="2" id="KW-0597">Phosphoprotein</keyword>
<dbReference type="SUPFAM" id="SSF50729">
    <property type="entry name" value="PH domain-like"/>
    <property type="match status" value="1"/>
</dbReference>
<dbReference type="PROSITE" id="PS50105">
    <property type="entry name" value="SAM_DOMAIN"/>
    <property type="match status" value="1"/>
</dbReference>
<dbReference type="SUPFAM" id="SSF50156">
    <property type="entry name" value="PDZ domain-like"/>
    <property type="match status" value="1"/>
</dbReference>
<feature type="compositionally biased region" description="Low complexity" evidence="3">
    <location>
        <begin position="651"/>
        <end position="661"/>
    </location>
</feature>
<dbReference type="SMART" id="SM00454">
    <property type="entry name" value="SAM"/>
    <property type="match status" value="1"/>
</dbReference>
<dbReference type="InterPro" id="IPR001478">
    <property type="entry name" value="PDZ"/>
</dbReference>
<evidence type="ECO:0000313" key="9">
    <source>
        <dbReference type="RefSeq" id="XP_020845567.1"/>
    </source>
</evidence>
<dbReference type="GeneID" id="110210830"/>
<dbReference type="RefSeq" id="XP_020845567.1">
    <property type="nucleotide sequence ID" value="XM_020989908.1"/>
</dbReference>
<feature type="region of interest" description="Disordered" evidence="3">
    <location>
        <begin position="460"/>
        <end position="480"/>
    </location>
</feature>
<dbReference type="CTD" id="22866"/>
<dbReference type="PROSITE" id="PS51290">
    <property type="entry name" value="CRIC"/>
    <property type="match status" value="1"/>
</dbReference>
<protein>
    <submittedName>
        <fullName evidence="9">Connector enhancer of kinase suppressor of ras 2 isoform X4</fullName>
    </submittedName>
</protein>
<reference evidence="9" key="1">
    <citation type="submission" date="2025-08" db="UniProtKB">
        <authorList>
            <consortium name="RefSeq"/>
        </authorList>
    </citation>
    <scope>IDENTIFICATION</scope>
    <source>
        <tissue evidence="9">Spleen</tissue>
    </source>
</reference>
<gene>
    <name evidence="9" type="primary">CNKSR2</name>
</gene>
<dbReference type="SMART" id="SM00233">
    <property type="entry name" value="PH"/>
    <property type="match status" value="1"/>
</dbReference>
<evidence type="ECO:0000259" key="5">
    <source>
        <dbReference type="PROSITE" id="PS50105"/>
    </source>
</evidence>
<dbReference type="Gene3D" id="1.10.150.50">
    <property type="entry name" value="Transcription Factor, Ets-1"/>
    <property type="match status" value="1"/>
</dbReference>
<dbReference type="InterPro" id="IPR001849">
    <property type="entry name" value="PH_domain"/>
</dbReference>
<dbReference type="CDD" id="cd06748">
    <property type="entry name" value="PDZ_CNK1_2_3-like"/>
    <property type="match status" value="1"/>
</dbReference>
<proteinExistence type="inferred from homology"/>
<name>A0A6P5KLR5_PHACI</name>